<dbReference type="AlphaFoldDB" id="A0A2L2SSY7"/>
<proteinExistence type="predicted"/>
<accession>A0A2L2SSY7</accession>
<dbReference type="RefSeq" id="XP_025584044.1">
    <property type="nucleotide sequence ID" value="XM_025733104.1"/>
</dbReference>
<feature type="transmembrane region" description="Helical" evidence="1">
    <location>
        <begin position="441"/>
        <end position="464"/>
    </location>
</feature>
<dbReference type="PANTHER" id="PTHR35041">
    <property type="entry name" value="MEDIATOR OF RNA POLYMERASE II TRANSCRIPTION SUBUNIT 1"/>
    <property type="match status" value="1"/>
</dbReference>
<dbReference type="GeneID" id="37256399"/>
<sequence length="503" mass="56288">MTTHWYYPSAMTAFMILGTAFSIGHHCYYASLDGKPANNQEWVIRFGTAFSFLVKACYASSLTIAIKQLVWARIRRTACSILTIDALFSITTDITSLFTGGLWRRTPSVAVIVSTDKVISPQPCNIPTLDFDKKFDRSWKSPQSPLANYNVSRYQQPQFPEDDESPWEGHTPAEMAYGGPSSFVEKLIRRVFIGGQILDTPSICGPNCTYRVDVPGIGYSCEVLPSNIDLIDAIDEDIPAVAAQYHSFIAENRNILGLVFTRENQSPDGKENISMEYFRCEPRRVVHDVKFSFVNNVRTLQFGKEIFVGKVPWIVFNGNKTLAMSYAATNFWAYQGLAHILRKHMAGTIWWPLNSGTASSTLLGYTSLVSEQTNKVNPNETLLQGILWPRMNFRDGLVELARNFSMSLLADPSLYIYTTIPGKCQISDWVTRWEYNPVPMWIAYGSLCLIGFVGIVLGALSITFNGCTSDMAFSKVLCTTRNTALDETAMHAHFGSHPLPNEV</sequence>
<dbReference type="KEGG" id="fvn:FVRRES_04760"/>
<dbReference type="Proteomes" id="UP000245910">
    <property type="component" value="Chromosome II"/>
</dbReference>
<evidence type="ECO:0008006" key="4">
    <source>
        <dbReference type="Google" id="ProtNLM"/>
    </source>
</evidence>
<dbReference type="EMBL" id="LN649230">
    <property type="protein sequence ID" value="CEI60324.1"/>
    <property type="molecule type" value="Genomic_DNA"/>
</dbReference>
<feature type="transmembrane region" description="Helical" evidence="1">
    <location>
        <begin position="43"/>
        <end position="66"/>
    </location>
</feature>
<feature type="transmembrane region" description="Helical" evidence="1">
    <location>
        <begin position="12"/>
        <end position="31"/>
    </location>
</feature>
<reference evidence="3" key="1">
    <citation type="submission" date="2014-10" db="EMBL/GenBank/DDBJ databases">
        <authorList>
            <person name="King R."/>
        </authorList>
    </citation>
    <scope>NUCLEOTIDE SEQUENCE [LARGE SCALE GENOMIC DNA]</scope>
    <source>
        <strain evidence="3">A3/5</strain>
    </source>
</reference>
<keyword evidence="1" id="KW-0472">Membrane</keyword>
<name>A0A2L2SSY7_9HYPO</name>
<keyword evidence="3" id="KW-1185">Reference proteome</keyword>
<evidence type="ECO:0000256" key="1">
    <source>
        <dbReference type="SAM" id="Phobius"/>
    </source>
</evidence>
<organism evidence="2 3">
    <name type="scientific">Fusarium venenatum</name>
    <dbReference type="NCBI Taxonomy" id="56646"/>
    <lineage>
        <taxon>Eukaryota</taxon>
        <taxon>Fungi</taxon>
        <taxon>Dikarya</taxon>
        <taxon>Ascomycota</taxon>
        <taxon>Pezizomycotina</taxon>
        <taxon>Sordariomycetes</taxon>
        <taxon>Hypocreomycetidae</taxon>
        <taxon>Hypocreales</taxon>
        <taxon>Nectriaceae</taxon>
        <taxon>Fusarium</taxon>
    </lineage>
</organism>
<dbReference type="PANTHER" id="PTHR35041:SF6">
    <property type="entry name" value="FORMYLMETHIONINE DEFORMYLASE-LIKE PROTEIN-RELATED"/>
    <property type="match status" value="1"/>
</dbReference>
<keyword evidence="1" id="KW-1133">Transmembrane helix</keyword>
<keyword evidence="1" id="KW-0812">Transmembrane</keyword>
<evidence type="ECO:0000313" key="3">
    <source>
        <dbReference type="Proteomes" id="UP000245910"/>
    </source>
</evidence>
<protein>
    <recommendedName>
        <fullName evidence="4">Transmembrane protein</fullName>
    </recommendedName>
</protein>
<dbReference type="OrthoDB" id="5322539at2759"/>
<dbReference type="STRING" id="56646.A0A2L2SSY7"/>
<evidence type="ECO:0000313" key="2">
    <source>
        <dbReference type="EMBL" id="CEI60324.1"/>
    </source>
</evidence>